<gene>
    <name evidence="3" type="ORF">G7K_4294-t1</name>
</gene>
<keyword evidence="4" id="KW-1185">Reference proteome</keyword>
<evidence type="ECO:0000256" key="2">
    <source>
        <dbReference type="ARBA" id="ARBA00023002"/>
    </source>
</evidence>
<dbReference type="SUPFAM" id="SSF51735">
    <property type="entry name" value="NAD(P)-binding Rossmann-fold domains"/>
    <property type="match status" value="1"/>
</dbReference>
<dbReference type="PANTHER" id="PTHR24320">
    <property type="entry name" value="RETINOL DEHYDROGENASE"/>
    <property type="match status" value="1"/>
</dbReference>
<name>A0A0E9NL68_SAICN</name>
<dbReference type="PRINTS" id="PR00081">
    <property type="entry name" value="GDHRDH"/>
</dbReference>
<dbReference type="STRING" id="698492.A0A0E9NL68"/>
<evidence type="ECO:0000256" key="1">
    <source>
        <dbReference type="ARBA" id="ARBA00006484"/>
    </source>
</evidence>
<dbReference type="Gene3D" id="3.40.50.720">
    <property type="entry name" value="NAD(P)-binding Rossmann-like Domain"/>
    <property type="match status" value="1"/>
</dbReference>
<proteinExistence type="inferred from homology"/>
<reference evidence="3 4" key="2">
    <citation type="journal article" date="2014" name="J. Gen. Appl. Microbiol.">
        <title>The early diverging ascomycetous budding yeast Saitoella complicata has three histone deacetylases belonging to the Clr6, Hos2, and Rpd3 lineages.</title>
        <authorList>
            <person name="Nishida H."/>
            <person name="Matsumoto T."/>
            <person name="Kondo S."/>
            <person name="Hamamoto M."/>
            <person name="Yoshikawa H."/>
        </authorList>
    </citation>
    <scope>NUCLEOTIDE SEQUENCE [LARGE SCALE GENOMIC DNA]</scope>
    <source>
        <strain evidence="3 4">NRRL Y-17804</strain>
    </source>
</reference>
<dbReference type="GO" id="GO:0016491">
    <property type="term" value="F:oxidoreductase activity"/>
    <property type="evidence" value="ECO:0007669"/>
    <property type="project" value="UniProtKB-KW"/>
</dbReference>
<organism evidence="3 4">
    <name type="scientific">Saitoella complicata (strain BCRC 22490 / CBS 7301 / JCM 7358 / NBRC 10748 / NRRL Y-17804)</name>
    <dbReference type="NCBI Taxonomy" id="698492"/>
    <lineage>
        <taxon>Eukaryota</taxon>
        <taxon>Fungi</taxon>
        <taxon>Dikarya</taxon>
        <taxon>Ascomycota</taxon>
        <taxon>Taphrinomycotina</taxon>
        <taxon>Taphrinomycotina incertae sedis</taxon>
        <taxon>Saitoella</taxon>
    </lineage>
</organism>
<dbReference type="AlphaFoldDB" id="A0A0E9NL68"/>
<sequence>MSEHRAQRYKTTKPPFLPPLTTIDQETNKQHTLTMEAIFGKSFTADDIPDLAGKVYLVTGGAQGIGFGTTYNLLKHNATKVIIISRNPEIATEAKETLAKELGPDVHDRVQWIQCNLSNLPETDEVAKKIARSERRLDCIVANAGIGIDKYSMGPSGIEEHMAANHFGHFILIQHLMPLIKENNNKFGTPGRVVVTCSENHRWAKSDTKFASVDECNEDIGPTYLYNRAKLANILMARQLIKHHLSGPNPPRVYINSIHPGVVATTQQHVAADTYDKNEGYGVLPHIAHAVIRPFLKDIFEGCISECYAATSPEIEEKEVQGKYIMPPNSIKEGSSMSLDEELGDQLWRLSIQVVKDKTGTVFE</sequence>
<dbReference type="InterPro" id="IPR036291">
    <property type="entry name" value="NAD(P)-bd_dom_sf"/>
</dbReference>
<reference evidence="3 4" key="3">
    <citation type="journal article" date="2015" name="Genome Announc.">
        <title>Draft Genome Sequence of the Archiascomycetous Yeast Saitoella complicata.</title>
        <authorList>
            <person name="Yamauchi K."/>
            <person name="Kondo S."/>
            <person name="Hamamoto M."/>
            <person name="Takahashi Y."/>
            <person name="Ogura Y."/>
            <person name="Hayashi T."/>
            <person name="Nishida H."/>
        </authorList>
    </citation>
    <scope>NUCLEOTIDE SEQUENCE [LARGE SCALE GENOMIC DNA]</scope>
    <source>
        <strain evidence="3 4">NRRL Y-17804</strain>
    </source>
</reference>
<keyword evidence="2" id="KW-0560">Oxidoreductase</keyword>
<evidence type="ECO:0000313" key="3">
    <source>
        <dbReference type="EMBL" id="GAO50160.1"/>
    </source>
</evidence>
<dbReference type="Proteomes" id="UP000033140">
    <property type="component" value="Unassembled WGS sequence"/>
</dbReference>
<evidence type="ECO:0008006" key="5">
    <source>
        <dbReference type="Google" id="ProtNLM"/>
    </source>
</evidence>
<dbReference type="EMBL" id="BACD03000030">
    <property type="protein sequence ID" value="GAO50160.1"/>
    <property type="molecule type" value="Genomic_DNA"/>
</dbReference>
<accession>A0A0E9NL68</accession>
<protein>
    <recommendedName>
        <fullName evidence="5">Ketoreductase (KR) domain-containing protein</fullName>
    </recommendedName>
</protein>
<comment type="caution">
    <text evidence="3">The sequence shown here is derived from an EMBL/GenBank/DDBJ whole genome shotgun (WGS) entry which is preliminary data.</text>
</comment>
<reference evidence="3 4" key="1">
    <citation type="journal article" date="2011" name="J. Gen. Appl. Microbiol.">
        <title>Draft genome sequencing of the enigmatic yeast Saitoella complicata.</title>
        <authorList>
            <person name="Nishida H."/>
            <person name="Hamamoto M."/>
            <person name="Sugiyama J."/>
        </authorList>
    </citation>
    <scope>NUCLEOTIDE SEQUENCE [LARGE SCALE GENOMIC DNA]</scope>
    <source>
        <strain evidence="3 4">NRRL Y-17804</strain>
    </source>
</reference>
<comment type="similarity">
    <text evidence="1">Belongs to the short-chain dehydrogenases/reductases (SDR) family.</text>
</comment>
<dbReference type="PANTHER" id="PTHR24320:SF143">
    <property type="entry name" value="NAD(P)-BINDING PROTEIN"/>
    <property type="match status" value="1"/>
</dbReference>
<dbReference type="OMA" id="GCISECY"/>
<dbReference type="InterPro" id="IPR002347">
    <property type="entry name" value="SDR_fam"/>
</dbReference>
<evidence type="ECO:0000313" key="4">
    <source>
        <dbReference type="Proteomes" id="UP000033140"/>
    </source>
</evidence>
<dbReference type="Pfam" id="PF00106">
    <property type="entry name" value="adh_short"/>
    <property type="match status" value="1"/>
</dbReference>